<protein>
    <submittedName>
        <fullName evidence="2">Unannotated protein</fullName>
    </submittedName>
</protein>
<proteinExistence type="predicted"/>
<evidence type="ECO:0000256" key="1">
    <source>
        <dbReference type="SAM" id="MobiDB-lite"/>
    </source>
</evidence>
<dbReference type="EMBL" id="CAFBNC010000233">
    <property type="protein sequence ID" value="CAB4961183.1"/>
    <property type="molecule type" value="Genomic_DNA"/>
</dbReference>
<organism evidence="2">
    <name type="scientific">freshwater metagenome</name>
    <dbReference type="NCBI Taxonomy" id="449393"/>
    <lineage>
        <taxon>unclassified sequences</taxon>
        <taxon>metagenomes</taxon>
        <taxon>ecological metagenomes</taxon>
    </lineage>
</organism>
<accession>A0A6J7L2I7</accession>
<reference evidence="2" key="1">
    <citation type="submission" date="2020-05" db="EMBL/GenBank/DDBJ databases">
        <authorList>
            <person name="Chiriac C."/>
            <person name="Salcher M."/>
            <person name="Ghai R."/>
            <person name="Kavagutti S V."/>
        </authorList>
    </citation>
    <scope>NUCLEOTIDE SEQUENCE</scope>
</reference>
<dbReference type="AlphaFoldDB" id="A0A6J7L2I7"/>
<feature type="region of interest" description="Disordered" evidence="1">
    <location>
        <begin position="167"/>
        <end position="192"/>
    </location>
</feature>
<evidence type="ECO:0000313" key="2">
    <source>
        <dbReference type="EMBL" id="CAB4961183.1"/>
    </source>
</evidence>
<name>A0A6J7L2I7_9ZZZZ</name>
<sequence length="192" mass="21780">MRRRQPRFARVPVVELTGQFDESTINCDDRAREVRVGRCHFQNDISAPGLTDDHRLPKPEFTDENDEIVHDCFEVVAVVRFARLTVSALIDPHDRMAGRSEFRSNSVPHARIRGETMNEHEGRSRLIETARECPQLDVGCHRYPKFFGRHFVSLPAAAIDSHKPIADNTSTLERDHGVEPRTASTKAPIMSA</sequence>
<gene>
    <name evidence="2" type="ORF">UFOPK3733_02459</name>
</gene>